<proteinExistence type="predicted"/>
<dbReference type="SMART" id="SM00558">
    <property type="entry name" value="JmjC"/>
    <property type="match status" value="1"/>
</dbReference>
<name>A0A9N9AS65_9GLOM</name>
<dbReference type="PANTHER" id="PTHR12480:SF6">
    <property type="entry name" value="2-OXOGLUTARATE AND IRON-DEPENDENT OXYGENASE JMJD4"/>
    <property type="match status" value="1"/>
</dbReference>
<dbReference type="GO" id="GO:0005634">
    <property type="term" value="C:nucleus"/>
    <property type="evidence" value="ECO:0007669"/>
    <property type="project" value="TreeGrafter"/>
</dbReference>
<dbReference type="GO" id="GO:0043565">
    <property type="term" value="F:sequence-specific DNA binding"/>
    <property type="evidence" value="ECO:0007669"/>
    <property type="project" value="TreeGrafter"/>
</dbReference>
<dbReference type="SUPFAM" id="SSF51197">
    <property type="entry name" value="Clavaminate synthase-like"/>
    <property type="match status" value="1"/>
</dbReference>
<dbReference type="EMBL" id="CAJVPS010001561">
    <property type="protein sequence ID" value="CAG8543119.1"/>
    <property type="molecule type" value="Genomic_DNA"/>
</dbReference>
<dbReference type="InterPro" id="IPR050910">
    <property type="entry name" value="JMJD6_ArgDemeth/LysHydrox"/>
</dbReference>
<feature type="coiled-coil region" evidence="1">
    <location>
        <begin position="303"/>
        <end position="330"/>
    </location>
</feature>
<comment type="caution">
    <text evidence="3">The sequence shown here is derived from an EMBL/GenBank/DDBJ whole genome shotgun (WGS) entry which is preliminary data.</text>
</comment>
<dbReference type="GO" id="GO:0016706">
    <property type="term" value="F:2-oxoglutarate-dependent dioxygenase activity"/>
    <property type="evidence" value="ECO:0007669"/>
    <property type="project" value="TreeGrafter"/>
</dbReference>
<keyword evidence="1" id="KW-0175">Coiled coil</keyword>
<dbReference type="Proteomes" id="UP000789508">
    <property type="component" value="Unassembled WGS sequence"/>
</dbReference>
<reference evidence="3" key="1">
    <citation type="submission" date="2021-06" db="EMBL/GenBank/DDBJ databases">
        <authorList>
            <person name="Kallberg Y."/>
            <person name="Tangrot J."/>
            <person name="Rosling A."/>
        </authorList>
    </citation>
    <scope>NUCLEOTIDE SEQUENCE</scope>
    <source>
        <strain evidence="3">FL130A</strain>
    </source>
</reference>
<gene>
    <name evidence="3" type="ORF">ALEPTO_LOCUS5508</name>
</gene>
<dbReference type="Gene3D" id="2.60.120.650">
    <property type="entry name" value="Cupin"/>
    <property type="match status" value="1"/>
</dbReference>
<sequence>MVIKDIITNYAAIKEIKYLKTPPSYNEFLENHLFPNVPVLIGPELTASWRARKEWVVEDKENEKKHGSQKSRPNFEFLISKFGDAEVCVADCSQRYFTDQVRTTMLFKDFIVRWRETSSSSDSETKNPLLYLKDWHFVKAFPEYNAYEIPSIFKDDWMNEFWLSHTNDDYRFVYMGGDQTFTPFHCDVYHSCSWSSNICGTKKWTLFPPGQESLFKDNLGNMIYDVRHHVDEDQDPEINNGEKDTISKNQFPNFKKAHRIIVYQNAGETLFVPSSWYHMVENIGDCISINHNWAQSTALPFLYESLNTDLAEVENAIRDLKSEMDELEFVGTCQRLLLTNSGWDWVVFWRLISCVSFRLVKNYYDIHEKNNKEDTATTIHHHNQSWEIPPPSLQPPLVLIFQILHNVIHDYLDQPFVKQYLIEQFKSEQSEEKIFGILHEIDKIYSKLKQ</sequence>
<dbReference type="InterPro" id="IPR041667">
    <property type="entry name" value="Cupin_8"/>
</dbReference>
<organism evidence="3 4">
    <name type="scientific">Ambispora leptoticha</name>
    <dbReference type="NCBI Taxonomy" id="144679"/>
    <lineage>
        <taxon>Eukaryota</taxon>
        <taxon>Fungi</taxon>
        <taxon>Fungi incertae sedis</taxon>
        <taxon>Mucoromycota</taxon>
        <taxon>Glomeromycotina</taxon>
        <taxon>Glomeromycetes</taxon>
        <taxon>Archaeosporales</taxon>
        <taxon>Ambisporaceae</taxon>
        <taxon>Ambispora</taxon>
    </lineage>
</organism>
<evidence type="ECO:0000256" key="1">
    <source>
        <dbReference type="SAM" id="Coils"/>
    </source>
</evidence>
<dbReference type="PANTHER" id="PTHR12480">
    <property type="entry name" value="ARGININE DEMETHYLASE AND LYSYL-HYDROXYLASE JMJD"/>
    <property type="match status" value="1"/>
</dbReference>
<accession>A0A9N9AS65</accession>
<protein>
    <submittedName>
        <fullName evidence="3">6665_t:CDS:1</fullName>
    </submittedName>
</protein>
<dbReference type="Pfam" id="PF13621">
    <property type="entry name" value="Cupin_8"/>
    <property type="match status" value="1"/>
</dbReference>
<keyword evidence="4" id="KW-1185">Reference proteome</keyword>
<evidence type="ECO:0000313" key="4">
    <source>
        <dbReference type="Proteomes" id="UP000789508"/>
    </source>
</evidence>
<feature type="domain" description="JmjC" evidence="2">
    <location>
        <begin position="138"/>
        <end position="310"/>
    </location>
</feature>
<dbReference type="GO" id="GO:0045905">
    <property type="term" value="P:positive regulation of translational termination"/>
    <property type="evidence" value="ECO:0007669"/>
    <property type="project" value="TreeGrafter"/>
</dbReference>
<dbReference type="AlphaFoldDB" id="A0A9N9AS65"/>
<dbReference type="GO" id="GO:0005737">
    <property type="term" value="C:cytoplasm"/>
    <property type="evidence" value="ECO:0007669"/>
    <property type="project" value="TreeGrafter"/>
</dbReference>
<dbReference type="InterPro" id="IPR003347">
    <property type="entry name" value="JmjC_dom"/>
</dbReference>
<evidence type="ECO:0000259" key="2">
    <source>
        <dbReference type="PROSITE" id="PS51184"/>
    </source>
</evidence>
<dbReference type="OrthoDB" id="424465at2759"/>
<evidence type="ECO:0000313" key="3">
    <source>
        <dbReference type="EMBL" id="CAG8543119.1"/>
    </source>
</evidence>
<dbReference type="PROSITE" id="PS51184">
    <property type="entry name" value="JMJC"/>
    <property type="match status" value="1"/>
</dbReference>